<proteinExistence type="predicted"/>
<dbReference type="AlphaFoldDB" id="A0A2W1N6M8"/>
<feature type="compositionally biased region" description="Basic and acidic residues" evidence="1">
    <location>
        <begin position="38"/>
        <end position="55"/>
    </location>
</feature>
<evidence type="ECO:0000313" key="2">
    <source>
        <dbReference type="EMBL" id="PZE19444.1"/>
    </source>
</evidence>
<feature type="region of interest" description="Disordered" evidence="1">
    <location>
        <begin position="38"/>
        <end position="116"/>
    </location>
</feature>
<name>A0A2W1N6M8_PAEXE</name>
<organism evidence="2 3">
    <name type="scientific">Paenibacillus xerothermodurans</name>
    <dbReference type="NCBI Taxonomy" id="1977292"/>
    <lineage>
        <taxon>Bacteria</taxon>
        <taxon>Bacillati</taxon>
        <taxon>Bacillota</taxon>
        <taxon>Bacilli</taxon>
        <taxon>Bacillales</taxon>
        <taxon>Paenibacillaceae</taxon>
        <taxon>Paenibacillus</taxon>
    </lineage>
</organism>
<evidence type="ECO:0000256" key="1">
    <source>
        <dbReference type="SAM" id="MobiDB-lite"/>
    </source>
</evidence>
<feature type="compositionally biased region" description="Basic and acidic residues" evidence="1">
    <location>
        <begin position="66"/>
        <end position="75"/>
    </location>
</feature>
<keyword evidence="3" id="KW-1185">Reference proteome</keyword>
<protein>
    <submittedName>
        <fullName evidence="2">Uncharacterized protein</fullName>
    </submittedName>
</protein>
<reference evidence="2" key="1">
    <citation type="submission" date="2018-06" db="EMBL/GenBank/DDBJ databases">
        <title>Paenibacillus xerothermodurans sp. nov. an extremely dry heat resistant spore forming bacterium isolated from the soil of Cape Canaveral, Florida.</title>
        <authorList>
            <person name="Seuylemezian A."/>
            <person name="Kaur N."/>
            <person name="Patil P."/>
            <person name="Patil P."/>
            <person name="Mayilraj S."/>
            <person name="Vaishampayan P."/>
        </authorList>
    </citation>
    <scope>NUCLEOTIDE SEQUENCE [LARGE SCALE GENOMIC DNA]</scope>
    <source>
        <strain evidence="2">ATCC 27380</strain>
    </source>
</reference>
<accession>A0A2W1N6M8</accession>
<sequence length="116" mass="12880">MNAYPGPLFPAHSYAVYPPVPAYPPVVLPALDVQKDCGCDDKKRSVEPQPDKIQEEPTATIAVEQQKPDKPEKVKTKGSKARSNPVQQAILRLSNKRRRRSSHTGTVSPQIPWINV</sequence>
<evidence type="ECO:0000313" key="3">
    <source>
        <dbReference type="Proteomes" id="UP000214746"/>
    </source>
</evidence>
<dbReference type="Proteomes" id="UP000214746">
    <property type="component" value="Unassembled WGS sequence"/>
</dbReference>
<gene>
    <name evidence="2" type="ORF">CBW46_018050</name>
</gene>
<dbReference type="EMBL" id="NHRJ02000016">
    <property type="protein sequence ID" value="PZE19444.1"/>
    <property type="molecule type" value="Genomic_DNA"/>
</dbReference>
<comment type="caution">
    <text evidence="2">The sequence shown here is derived from an EMBL/GenBank/DDBJ whole genome shotgun (WGS) entry which is preliminary data.</text>
</comment>